<accession>A0ACA9ND30</accession>
<dbReference type="EMBL" id="CAJVQC010012097">
    <property type="protein sequence ID" value="CAG8634594.1"/>
    <property type="molecule type" value="Genomic_DNA"/>
</dbReference>
<gene>
    <name evidence="1" type="ORF">RPERSI_LOCUS7243</name>
</gene>
<organism evidence="1 2">
    <name type="scientific">Racocetra persica</name>
    <dbReference type="NCBI Taxonomy" id="160502"/>
    <lineage>
        <taxon>Eukaryota</taxon>
        <taxon>Fungi</taxon>
        <taxon>Fungi incertae sedis</taxon>
        <taxon>Mucoromycota</taxon>
        <taxon>Glomeromycotina</taxon>
        <taxon>Glomeromycetes</taxon>
        <taxon>Diversisporales</taxon>
        <taxon>Gigasporaceae</taxon>
        <taxon>Racocetra</taxon>
    </lineage>
</organism>
<comment type="caution">
    <text evidence="1">The sequence shown here is derived from an EMBL/GenBank/DDBJ whole genome shotgun (WGS) entry which is preliminary data.</text>
</comment>
<evidence type="ECO:0000313" key="1">
    <source>
        <dbReference type="EMBL" id="CAG8634594.1"/>
    </source>
</evidence>
<evidence type="ECO:0000313" key="2">
    <source>
        <dbReference type="Proteomes" id="UP000789920"/>
    </source>
</evidence>
<keyword evidence="2" id="KW-1185">Reference proteome</keyword>
<sequence>MSNIRNENSVPFIPLYLRNSPLDIYNSTLDIPILLPTKFNKKDRARCVRVLDDELSIQHTGVGASSIRANNPIPHRAGIYYFEIDLLNEPASIGVARKGFNLEGHSGWEFNSVGYHGDDGLIYCERGYGISYGPTFSTGDTIGCCLNYYDQIIFFTKNGINLGIASTSIFTGDLYPIVGIQTRFSHVEINFGTRPFKFDIEFYAKAIFQQNPMFTFNEFDEYYEDEYESSDYF</sequence>
<reference evidence="1" key="1">
    <citation type="submission" date="2021-06" db="EMBL/GenBank/DDBJ databases">
        <authorList>
            <person name="Kallberg Y."/>
            <person name="Tangrot J."/>
            <person name="Rosling A."/>
        </authorList>
    </citation>
    <scope>NUCLEOTIDE SEQUENCE</scope>
    <source>
        <strain evidence="1">MA461A</strain>
    </source>
</reference>
<protein>
    <submittedName>
        <fullName evidence="1">5115_t:CDS:1</fullName>
    </submittedName>
</protein>
<proteinExistence type="predicted"/>
<dbReference type="Proteomes" id="UP000789920">
    <property type="component" value="Unassembled WGS sequence"/>
</dbReference>
<name>A0ACA9ND30_9GLOM</name>